<protein>
    <recommendedName>
        <fullName evidence="4">Dynamin-type G domain-containing protein</fullName>
    </recommendedName>
</protein>
<proteinExistence type="predicted"/>
<reference evidence="3" key="1">
    <citation type="journal article" date="2010" name="Genome Res.">
        <title>Population genomic sequencing of Coccidioides fungi reveals recent hybridization and transposon control.</title>
        <authorList>
            <person name="Neafsey D.E."/>
            <person name="Barker B.M."/>
            <person name="Sharpton T.J."/>
            <person name="Stajich J.E."/>
            <person name="Park D.J."/>
            <person name="Whiston E."/>
            <person name="Hung C.-Y."/>
            <person name="McMahan C."/>
            <person name="White J."/>
            <person name="Sykes S."/>
            <person name="Heiman D."/>
            <person name="Young S."/>
            <person name="Zeng Q."/>
            <person name="Abouelleil A."/>
            <person name="Aftuck L."/>
            <person name="Bessette D."/>
            <person name="Brown A."/>
            <person name="FitzGerald M."/>
            <person name="Lui A."/>
            <person name="Macdonald J.P."/>
            <person name="Priest M."/>
            <person name="Orbach M.J."/>
            <person name="Galgiani J.N."/>
            <person name="Kirkland T.N."/>
            <person name="Cole G.T."/>
            <person name="Birren B.W."/>
            <person name="Henn M.R."/>
            <person name="Taylor J.W."/>
            <person name="Rounsley S.D."/>
        </authorList>
    </citation>
    <scope>NUCLEOTIDE SEQUENCE [LARGE SCALE GENOMIC DNA]</scope>
    <source>
        <strain evidence="3">RMSCC 3703</strain>
    </source>
</reference>
<dbReference type="SUPFAM" id="SSF52540">
    <property type="entry name" value="P-loop containing nucleoside triphosphate hydrolases"/>
    <property type="match status" value="1"/>
</dbReference>
<dbReference type="EMBL" id="DS268140">
    <property type="protein sequence ID" value="KMU75470.1"/>
    <property type="molecule type" value="Genomic_DNA"/>
</dbReference>
<evidence type="ECO:0008006" key="4">
    <source>
        <dbReference type="Google" id="ProtNLM"/>
    </source>
</evidence>
<dbReference type="Gene3D" id="3.40.50.300">
    <property type="entry name" value="P-loop containing nucleotide triphosphate hydrolases"/>
    <property type="match status" value="1"/>
</dbReference>
<dbReference type="InterPro" id="IPR027417">
    <property type="entry name" value="P-loop_NTPase"/>
</dbReference>
<organism evidence="2 3">
    <name type="scientific">Coccidioides immitis RMSCC 3703</name>
    <dbReference type="NCBI Taxonomy" id="454286"/>
    <lineage>
        <taxon>Eukaryota</taxon>
        <taxon>Fungi</taxon>
        <taxon>Dikarya</taxon>
        <taxon>Ascomycota</taxon>
        <taxon>Pezizomycotina</taxon>
        <taxon>Eurotiomycetes</taxon>
        <taxon>Eurotiomycetidae</taxon>
        <taxon>Onygenales</taxon>
        <taxon>Onygenaceae</taxon>
        <taxon>Coccidioides</taxon>
    </lineage>
</organism>
<sequence length="99" mass="10598">MELPSSNLALRESTPLREDSPGLEATNKSIDIMSQSMKVMVKKIQDLRHIGVENSGLPLPKIVVVGDQSTGKSSLIEGIIHISSEKISTDIAQSPGAMD</sequence>
<accession>A0A0J8QTT6</accession>
<evidence type="ECO:0000256" key="1">
    <source>
        <dbReference type="SAM" id="MobiDB-lite"/>
    </source>
</evidence>
<name>A0A0J8QTT6_COCIT</name>
<evidence type="ECO:0000313" key="2">
    <source>
        <dbReference type="EMBL" id="KMU75470.1"/>
    </source>
</evidence>
<dbReference type="Proteomes" id="UP000054559">
    <property type="component" value="Unassembled WGS sequence"/>
</dbReference>
<dbReference type="STRING" id="454286.A0A0J8QTT6"/>
<feature type="region of interest" description="Disordered" evidence="1">
    <location>
        <begin position="1"/>
        <end position="29"/>
    </location>
</feature>
<evidence type="ECO:0000313" key="3">
    <source>
        <dbReference type="Proteomes" id="UP000054559"/>
    </source>
</evidence>
<gene>
    <name evidence="2" type="ORF">CISG_05104</name>
</gene>
<dbReference type="AlphaFoldDB" id="A0A0J8QTT6"/>